<evidence type="ECO:0000313" key="2">
    <source>
        <dbReference type="Proteomes" id="UP000203987"/>
    </source>
</evidence>
<dbReference type="RefSeq" id="YP_001029392.1">
    <property type="nucleotide sequence ID" value="NC_008896.1"/>
</dbReference>
<name>A2PZV3_9VIRU</name>
<sequence length="83" mass="9580">MCTLVHSGIINTEMMKSTMIPADQEKLDILVVQLNDLNAEIKYLKSCHDLTMRQKIAKMACAMRKRSLLKKLQTLIKNHKRIP</sequence>
<protein>
    <submittedName>
        <fullName evidence="1">GfV-B56-ORF1</fullName>
    </submittedName>
</protein>
<dbReference type="KEGG" id="vg:5179580"/>
<dbReference type="GeneID" id="5179580"/>
<evidence type="ECO:0000313" key="1">
    <source>
        <dbReference type="EMBL" id="BAF45525.1"/>
    </source>
</evidence>
<dbReference type="Proteomes" id="UP000203987">
    <property type="component" value="Genome"/>
</dbReference>
<dbReference type="EMBL" id="AB289968">
    <property type="protein sequence ID" value="BAF45525.1"/>
    <property type="molecule type" value="Genomic_DNA"/>
</dbReference>
<accession>A2PZV3</accession>
<reference evidence="1 2" key="1">
    <citation type="journal article" date="2007" name="J. Virol.">
        <title>Genomic and morphological features of a banchine polydnavirus: comparison with bracoviruses and ichnoviruses.</title>
        <authorList>
            <person name="Lapointe R."/>
            <person name="Tanaka K."/>
            <person name="Barney W.E."/>
            <person name="Whitfield J.B."/>
            <person name="Banks J.C."/>
            <person name="Beliveau C."/>
            <person name="Stoltz D."/>
            <person name="Webb B.A."/>
            <person name="Cusson M."/>
        </authorList>
    </citation>
    <scope>NUCLEOTIDE SEQUENCE [LARGE SCALE GENOMIC DNA]</scope>
</reference>
<proteinExistence type="predicted"/>
<organism evidence="1 2">
    <name type="scientific">Ichnoviriform fumiferanae</name>
    <dbReference type="NCBI Taxonomy" id="419435"/>
    <lineage>
        <taxon>Viruses</taxon>
        <taxon>Viruses incertae sedis</taxon>
        <taxon>Polydnaviriformidae</taxon>
        <taxon>Ichnoviriform</taxon>
    </lineage>
</organism>